<organism evidence="1 2">
    <name type="scientific">Rhabditophanes sp. KR3021</name>
    <dbReference type="NCBI Taxonomy" id="114890"/>
    <lineage>
        <taxon>Eukaryota</taxon>
        <taxon>Metazoa</taxon>
        <taxon>Ecdysozoa</taxon>
        <taxon>Nematoda</taxon>
        <taxon>Chromadorea</taxon>
        <taxon>Rhabditida</taxon>
        <taxon>Tylenchina</taxon>
        <taxon>Panagrolaimomorpha</taxon>
        <taxon>Strongyloidoidea</taxon>
        <taxon>Alloionematidae</taxon>
        <taxon>Rhabditophanes</taxon>
    </lineage>
</organism>
<evidence type="ECO:0000313" key="1">
    <source>
        <dbReference type="Proteomes" id="UP000095286"/>
    </source>
</evidence>
<proteinExistence type="predicted"/>
<evidence type="ECO:0000313" key="2">
    <source>
        <dbReference type="WBParaSite" id="RSKR_0000906700.1"/>
    </source>
</evidence>
<dbReference type="WBParaSite" id="RSKR_0000906700.1">
    <property type="protein sequence ID" value="RSKR_0000906700.1"/>
    <property type="gene ID" value="RSKR_0000906700"/>
</dbReference>
<name>A0AC35U9I4_9BILA</name>
<accession>A0AC35U9I4</accession>
<protein>
    <submittedName>
        <fullName evidence="2">Charged multivesicular body protein 6</fullName>
    </submittedName>
</protein>
<dbReference type="Proteomes" id="UP000095286">
    <property type="component" value="Unplaced"/>
</dbReference>
<sequence length="214" mass="24416">MGSLFSKSNKKSALHEQFVTTQDQAVLDLKVQRDKMKQYIKKSEKTIEHDKDLARQLLKKGMKERALLMLKKKKYLEGIIIKTENQLDTLQRLVSDLEFASIQKEVVDRLRDGNEALKQMNQMINLDEIDQIMCETKEGAEYQEEISNMLSGAFTEQDEADIELELENLTAEALDMELIGLPKVPEGDIGERSKEGNPKEGKTKVKQSKVTVEA</sequence>
<reference evidence="2" key="1">
    <citation type="submission" date="2016-11" db="UniProtKB">
        <authorList>
            <consortium name="WormBaseParasite"/>
        </authorList>
    </citation>
    <scope>IDENTIFICATION</scope>
    <source>
        <strain evidence="2">KR3021</strain>
    </source>
</reference>